<proteinExistence type="predicted"/>
<reference evidence="1" key="1">
    <citation type="submission" date="2011-10" db="EMBL/GenBank/DDBJ databases">
        <title>The Genome Sequence of Fusarium oxysporum HDV247.</title>
        <authorList>
            <consortium name="The Broad Institute Genome Sequencing Platform"/>
            <person name="Ma L.-J."/>
            <person name="Gale L.R."/>
            <person name="Schwartz D.C."/>
            <person name="Zhou S."/>
            <person name="Corby-Kistler H."/>
            <person name="Young S.K."/>
            <person name="Zeng Q."/>
            <person name="Gargeya S."/>
            <person name="Fitzgerald M."/>
            <person name="Haas B."/>
            <person name="Abouelleil A."/>
            <person name="Alvarado L."/>
            <person name="Arachchi H.M."/>
            <person name="Berlin A."/>
            <person name="Brown A."/>
            <person name="Chapman S.B."/>
            <person name="Chen Z."/>
            <person name="Dunbar C."/>
            <person name="Freedman E."/>
            <person name="Gearin G."/>
            <person name="Goldberg J."/>
            <person name="Griggs A."/>
            <person name="Gujja S."/>
            <person name="Heiman D."/>
            <person name="Howarth C."/>
            <person name="Larson L."/>
            <person name="Lui A."/>
            <person name="MacDonald P.J.P."/>
            <person name="Montmayeur A."/>
            <person name="Murphy C."/>
            <person name="Neiman D."/>
            <person name="Pearson M."/>
            <person name="Priest M."/>
            <person name="Roberts A."/>
            <person name="Saif S."/>
            <person name="Shea T."/>
            <person name="Shenoy N."/>
            <person name="Sisk P."/>
            <person name="Stolte C."/>
            <person name="Sykes S."/>
            <person name="Wortman J."/>
            <person name="Nusbaum C."/>
            <person name="Birren B."/>
        </authorList>
    </citation>
    <scope>NUCLEOTIDE SEQUENCE [LARGE SCALE GENOMIC DNA]</scope>
    <source>
        <strain evidence="1">HDV247</strain>
    </source>
</reference>
<organism evidence="1">
    <name type="scientific">Fusarium oxysporum f. sp. pisi HDV247</name>
    <dbReference type="NCBI Taxonomy" id="1080344"/>
    <lineage>
        <taxon>Eukaryota</taxon>
        <taxon>Fungi</taxon>
        <taxon>Dikarya</taxon>
        <taxon>Ascomycota</taxon>
        <taxon>Pezizomycotina</taxon>
        <taxon>Sordariomycetes</taxon>
        <taxon>Hypocreomycetidae</taxon>
        <taxon>Hypocreales</taxon>
        <taxon>Nectriaceae</taxon>
        <taxon>Fusarium</taxon>
        <taxon>Fusarium oxysporum species complex</taxon>
    </lineage>
</organism>
<gene>
    <name evidence="1" type="ORF">FOVG_16442</name>
</gene>
<dbReference type="EMBL" id="KI981257">
    <property type="protein sequence ID" value="EXA32396.1"/>
    <property type="molecule type" value="Genomic_DNA"/>
</dbReference>
<reference evidence="1" key="2">
    <citation type="submission" date="2014-02" db="EMBL/GenBank/DDBJ databases">
        <title>Annotation of the Genome Sequence of Fusarium oxysporum HDV247.</title>
        <authorList>
            <consortium name="The Broad Institute Genomics Platform"/>
            <person name="Ma L.-J."/>
            <person name="Corby-Kistler H."/>
            <person name="Broz K."/>
            <person name="Gale L.R."/>
            <person name="Jonkers W."/>
            <person name="O'Donnell K."/>
            <person name="Ploetz R."/>
            <person name="Steinberg C."/>
            <person name="Schwartz D.C."/>
            <person name="VanEtten H."/>
            <person name="Zhou S."/>
            <person name="Young S.K."/>
            <person name="Zeng Q."/>
            <person name="Gargeya S."/>
            <person name="Fitzgerald M."/>
            <person name="Abouelleil A."/>
            <person name="Alvarado L."/>
            <person name="Chapman S.B."/>
            <person name="Gainer-Dewar J."/>
            <person name="Goldberg J."/>
            <person name="Griggs A."/>
            <person name="Gujja S."/>
            <person name="Hansen M."/>
            <person name="Howarth C."/>
            <person name="Imamovic A."/>
            <person name="Ireland A."/>
            <person name="Larimer J."/>
            <person name="McCowan C."/>
            <person name="Murphy C."/>
            <person name="Pearson M."/>
            <person name="Poon T.W."/>
            <person name="Priest M."/>
            <person name="Roberts A."/>
            <person name="Saif S."/>
            <person name="Shea T."/>
            <person name="Sykes S."/>
            <person name="Wortman J."/>
            <person name="Nusbaum C."/>
            <person name="Birren B."/>
        </authorList>
    </citation>
    <scope>NUCLEOTIDE SEQUENCE</scope>
    <source>
        <strain evidence="1">HDV247</strain>
    </source>
</reference>
<dbReference type="Proteomes" id="UP000030751">
    <property type="component" value="Unassembled WGS sequence"/>
</dbReference>
<evidence type="ECO:0000313" key="1">
    <source>
        <dbReference type="EMBL" id="EXA32396.1"/>
    </source>
</evidence>
<name>W9NNU8_FUSOX</name>
<accession>W9NNU8</accession>
<sequence length="281" mass="31198">MEDDDIDDFKSTALVITDIVSGGAYLTGRELGLSIKRMVKNSHFWATVALYSCFSGDASATTKMILLLQLAGQDAEAEMNHEEEEEDDNDDEGSRDALGVRTCWLSDPDDCAVITACSRSQTAGEKVLRGEDSPSAWPSHARTVDHTACGIRERQSPMIYDDSRFEFFGLDSDAIGECINATRLDRDIALDIGLVQSVEIGSIYNVITDGDVPGDERTTRIEVTSVKRFRSRARPLDANALESWPSKVVRRATLHRWAMFISLKGSQSLWNLNCLRHVVLF</sequence>
<dbReference type="OrthoDB" id="3223806at2759"/>
<protein>
    <submittedName>
        <fullName evidence="1">Uncharacterized protein</fullName>
    </submittedName>
</protein>
<dbReference type="AlphaFoldDB" id="W9NNU8"/>
<dbReference type="HOGENOM" id="CLU_990582_0_0_1"/>